<evidence type="ECO:0000256" key="5">
    <source>
        <dbReference type="ARBA" id="ARBA00023136"/>
    </source>
</evidence>
<dbReference type="EMBL" id="RCDA01000001">
    <property type="protein sequence ID" value="RLK50167.1"/>
    <property type="molecule type" value="Genomic_DNA"/>
</dbReference>
<feature type="transmembrane region" description="Helical" evidence="7">
    <location>
        <begin position="349"/>
        <end position="370"/>
    </location>
</feature>
<feature type="transmembrane region" description="Helical" evidence="7">
    <location>
        <begin position="401"/>
        <end position="420"/>
    </location>
</feature>
<feature type="domain" description="ABC3 transporter permease C-terminal" evidence="8">
    <location>
        <begin position="309"/>
        <end position="422"/>
    </location>
</feature>
<dbReference type="PANTHER" id="PTHR43738">
    <property type="entry name" value="ABC TRANSPORTER, MEMBRANE PROTEIN"/>
    <property type="match status" value="1"/>
</dbReference>
<accession>A0A498C5E0</accession>
<dbReference type="GO" id="GO:0005886">
    <property type="term" value="C:plasma membrane"/>
    <property type="evidence" value="ECO:0007669"/>
    <property type="project" value="UniProtKB-SubCell"/>
</dbReference>
<feature type="domain" description="MacB-like periplasmic core" evidence="9">
    <location>
        <begin position="19"/>
        <end position="200"/>
    </location>
</feature>
<feature type="region of interest" description="Disordered" evidence="6">
    <location>
        <begin position="207"/>
        <end position="251"/>
    </location>
</feature>
<proteinExistence type="predicted"/>
<organism evidence="10 11">
    <name type="scientific">Alkalispirillum mobile</name>
    <dbReference type="NCBI Taxonomy" id="85925"/>
    <lineage>
        <taxon>Bacteria</taxon>
        <taxon>Pseudomonadati</taxon>
        <taxon>Pseudomonadota</taxon>
        <taxon>Gammaproteobacteria</taxon>
        <taxon>Chromatiales</taxon>
        <taxon>Ectothiorhodospiraceae</taxon>
        <taxon>Alkalispirillum</taxon>
    </lineage>
</organism>
<comment type="subcellular location">
    <subcellularLocation>
        <location evidence="1">Cell membrane</location>
        <topology evidence="1">Multi-pass membrane protein</topology>
    </subcellularLocation>
</comment>
<gene>
    <name evidence="10" type="ORF">DFR31_0056</name>
</gene>
<comment type="caution">
    <text evidence="10">The sequence shown here is derived from an EMBL/GenBank/DDBJ whole genome shotgun (WGS) entry which is preliminary data.</text>
</comment>
<evidence type="ECO:0000256" key="7">
    <source>
        <dbReference type="SAM" id="Phobius"/>
    </source>
</evidence>
<dbReference type="RefSeq" id="WP_121440676.1">
    <property type="nucleotide sequence ID" value="NZ_RCDA01000001.1"/>
</dbReference>
<dbReference type="Pfam" id="PF12704">
    <property type="entry name" value="MacB_PCD"/>
    <property type="match status" value="1"/>
</dbReference>
<evidence type="ECO:0000256" key="1">
    <source>
        <dbReference type="ARBA" id="ARBA00004651"/>
    </source>
</evidence>
<keyword evidence="11" id="KW-1185">Reference proteome</keyword>
<dbReference type="PANTHER" id="PTHR43738:SF2">
    <property type="entry name" value="ABC TRANSPORTER PERMEASE"/>
    <property type="match status" value="1"/>
</dbReference>
<dbReference type="InterPro" id="IPR003838">
    <property type="entry name" value="ABC3_permease_C"/>
</dbReference>
<evidence type="ECO:0000259" key="9">
    <source>
        <dbReference type="Pfam" id="PF12704"/>
    </source>
</evidence>
<evidence type="ECO:0000256" key="2">
    <source>
        <dbReference type="ARBA" id="ARBA00022475"/>
    </source>
</evidence>
<evidence type="ECO:0000259" key="8">
    <source>
        <dbReference type="Pfam" id="PF02687"/>
    </source>
</evidence>
<feature type="transmembrane region" description="Helical" evidence="7">
    <location>
        <begin position="20"/>
        <end position="39"/>
    </location>
</feature>
<dbReference type="InterPro" id="IPR051125">
    <property type="entry name" value="ABC-4/HrtB_transporter"/>
</dbReference>
<evidence type="ECO:0000256" key="4">
    <source>
        <dbReference type="ARBA" id="ARBA00022989"/>
    </source>
</evidence>
<evidence type="ECO:0000256" key="3">
    <source>
        <dbReference type="ARBA" id="ARBA00022692"/>
    </source>
</evidence>
<evidence type="ECO:0000256" key="6">
    <source>
        <dbReference type="SAM" id="MobiDB-lite"/>
    </source>
</evidence>
<dbReference type="Proteomes" id="UP000275461">
    <property type="component" value="Unassembled WGS sequence"/>
</dbReference>
<dbReference type="InterPro" id="IPR025857">
    <property type="entry name" value="MacB_PCD"/>
</dbReference>
<keyword evidence="5 7" id="KW-0472">Membrane</keyword>
<name>A0A498C5E0_9GAMM</name>
<dbReference type="OrthoDB" id="9784014at2"/>
<protein>
    <submittedName>
        <fullName evidence="10">Putative ABC transport system permease protein</fullName>
    </submittedName>
</protein>
<sequence length="434" mass="46548">MNAFRLTLNWLRFRPLTALLNLLLMALGTGTIALLLLYGHQLDRQFTRDAEGIDLVVGASGSPLQLILSSVYHLDVPTGNIPEQAARDLRDNRLVREVIPLALGDNYRGHRIVGTEASFVDLYGGTLSDGRLWEGSMEATLGAEVAARHGLAIGDEIVGAHGLGGGDGHVHDYAPYTIVGILAPTGTVMDRLVLTSVQSVWDVHDPDHDHGHDHENVHQHEHEHEHDHGHGHGHGHGHEGEHAGHGHEHEAAEDQELTALLVRYQSPMAAMQLPRSINAEPGLQAAAPAYESARLMSMLGVGLDTLKAFGGILLLAAGVGVFIGLYNALRERRHDIAVIRSLGASPRLVSGLILLEGQLLALVGTLLGLAGGHLAAELIGRWIGADRPLELTGLMWVPSEGWLLLIASGIGLVAALLPAWQAYRSDIALTLSER</sequence>
<keyword evidence="2" id="KW-1003">Cell membrane</keyword>
<dbReference type="Pfam" id="PF02687">
    <property type="entry name" value="FtsX"/>
    <property type="match status" value="1"/>
</dbReference>
<reference evidence="10 11" key="1">
    <citation type="submission" date="2018-10" db="EMBL/GenBank/DDBJ databases">
        <title>Genomic Encyclopedia of Type Strains, Phase IV (KMG-IV): sequencing the most valuable type-strain genomes for metagenomic binning, comparative biology and taxonomic classification.</title>
        <authorList>
            <person name="Goeker M."/>
        </authorList>
    </citation>
    <scope>NUCLEOTIDE SEQUENCE [LARGE SCALE GENOMIC DNA]</scope>
    <source>
        <strain evidence="10 11">DSM 12769</strain>
    </source>
</reference>
<evidence type="ECO:0000313" key="10">
    <source>
        <dbReference type="EMBL" id="RLK50167.1"/>
    </source>
</evidence>
<dbReference type="AlphaFoldDB" id="A0A498C5E0"/>
<keyword evidence="3 7" id="KW-0812">Transmembrane</keyword>
<evidence type="ECO:0000313" key="11">
    <source>
        <dbReference type="Proteomes" id="UP000275461"/>
    </source>
</evidence>
<feature type="transmembrane region" description="Helical" evidence="7">
    <location>
        <begin position="308"/>
        <end position="329"/>
    </location>
</feature>
<keyword evidence="4 7" id="KW-1133">Transmembrane helix</keyword>